<dbReference type="PATRIC" id="fig|265726.11.peg.3242"/>
<dbReference type="Proteomes" id="UP000033633">
    <property type="component" value="Unassembled WGS sequence"/>
</dbReference>
<evidence type="ECO:0000313" key="2">
    <source>
        <dbReference type="EMBL" id="KKD00806.1"/>
    </source>
</evidence>
<dbReference type="AlphaFoldDB" id="A0A0F5VF49"/>
<organism evidence="2 3">
    <name type="scientific">Photobacterium halotolerans</name>
    <dbReference type="NCBI Taxonomy" id="265726"/>
    <lineage>
        <taxon>Bacteria</taxon>
        <taxon>Pseudomonadati</taxon>
        <taxon>Pseudomonadota</taxon>
        <taxon>Gammaproteobacteria</taxon>
        <taxon>Vibrionales</taxon>
        <taxon>Vibrionaceae</taxon>
        <taxon>Photobacterium</taxon>
    </lineage>
</organism>
<comment type="caution">
    <text evidence="2">The sequence shown here is derived from an EMBL/GenBank/DDBJ whole genome shotgun (WGS) entry which is preliminary data.</text>
</comment>
<dbReference type="STRING" id="265726.KY46_06665"/>
<dbReference type="RefSeq" id="WP_046219887.1">
    <property type="nucleotide sequence ID" value="NZ_JWYV01000003.1"/>
</dbReference>
<reference evidence="2 3" key="1">
    <citation type="submission" date="2014-12" db="EMBL/GenBank/DDBJ databases">
        <title>Mercury Reductase activity and rhizosphere competence traits in the genome of root associated Photobacterium halotolerans MELD1.</title>
        <authorList>
            <person name="Mathew D.C."/>
            <person name="Huang C.-C."/>
        </authorList>
    </citation>
    <scope>NUCLEOTIDE SEQUENCE [LARGE SCALE GENOMIC DNA]</scope>
    <source>
        <strain evidence="2 3">MELD1</strain>
    </source>
</reference>
<keyword evidence="3" id="KW-1185">Reference proteome</keyword>
<gene>
    <name evidence="2" type="ORF">KY46_06665</name>
</gene>
<name>A0A0F5VF49_9GAMM</name>
<sequence length="75" mass="8425">MNYLLLIKRAMLQVLRYGVYVPYLVFYSFVLGPIVGGILMVGGVAVLSLILGPKTSWLALKKAYREEEVRGLRAH</sequence>
<protein>
    <submittedName>
        <fullName evidence="2">Uncharacterized protein</fullName>
    </submittedName>
</protein>
<keyword evidence="1" id="KW-0812">Transmembrane</keyword>
<dbReference type="EMBL" id="JWYV01000003">
    <property type="protein sequence ID" value="KKD00806.1"/>
    <property type="molecule type" value="Genomic_DNA"/>
</dbReference>
<keyword evidence="1" id="KW-1133">Transmembrane helix</keyword>
<evidence type="ECO:0000313" key="3">
    <source>
        <dbReference type="Proteomes" id="UP000033633"/>
    </source>
</evidence>
<keyword evidence="1" id="KW-0472">Membrane</keyword>
<accession>A0A0F5VF49</accession>
<evidence type="ECO:0000256" key="1">
    <source>
        <dbReference type="SAM" id="Phobius"/>
    </source>
</evidence>
<proteinExistence type="predicted"/>
<feature type="transmembrane region" description="Helical" evidence="1">
    <location>
        <begin position="20"/>
        <end position="52"/>
    </location>
</feature>